<dbReference type="Proteomes" id="UP000318538">
    <property type="component" value="Chromosome"/>
</dbReference>
<dbReference type="InterPro" id="IPR002514">
    <property type="entry name" value="Transposase_8"/>
</dbReference>
<dbReference type="EMBL" id="CP036525">
    <property type="protein sequence ID" value="QDT03312.1"/>
    <property type="molecule type" value="Genomic_DNA"/>
</dbReference>
<dbReference type="SUPFAM" id="SSF46689">
    <property type="entry name" value="Homeodomain-like"/>
    <property type="match status" value="1"/>
</dbReference>
<dbReference type="GO" id="GO:0003677">
    <property type="term" value="F:DNA binding"/>
    <property type="evidence" value="ECO:0007669"/>
    <property type="project" value="InterPro"/>
</dbReference>
<evidence type="ECO:0000256" key="1">
    <source>
        <dbReference type="SAM" id="MobiDB-lite"/>
    </source>
</evidence>
<feature type="region of interest" description="Disordered" evidence="1">
    <location>
        <begin position="68"/>
        <end position="93"/>
    </location>
</feature>
<dbReference type="KEGG" id="rlc:K227x_16940"/>
<sequence>MTDTANKKIEKDPEVTQKAARRRFTADYKRRFALEAESCSEPGEIGALLRREGIYSSVLAKWRRQLREESLSSSKKSNGKTSPADQLKRLERENERLKEKLRHAELIIDVQKKVSEMMQIRSHEKDD</sequence>
<protein>
    <submittedName>
        <fullName evidence="2">Transposase</fullName>
    </submittedName>
</protein>
<dbReference type="GO" id="GO:0006313">
    <property type="term" value="P:DNA transposition"/>
    <property type="evidence" value="ECO:0007669"/>
    <property type="project" value="InterPro"/>
</dbReference>
<dbReference type="InterPro" id="IPR009057">
    <property type="entry name" value="Homeodomain-like_sf"/>
</dbReference>
<dbReference type="GO" id="GO:0004803">
    <property type="term" value="F:transposase activity"/>
    <property type="evidence" value="ECO:0007669"/>
    <property type="project" value="InterPro"/>
</dbReference>
<reference evidence="2 3" key="1">
    <citation type="submission" date="2019-02" db="EMBL/GenBank/DDBJ databases">
        <title>Deep-cultivation of Planctomycetes and their phenomic and genomic characterization uncovers novel biology.</title>
        <authorList>
            <person name="Wiegand S."/>
            <person name="Jogler M."/>
            <person name="Boedeker C."/>
            <person name="Pinto D."/>
            <person name="Vollmers J."/>
            <person name="Rivas-Marin E."/>
            <person name="Kohn T."/>
            <person name="Peeters S.H."/>
            <person name="Heuer A."/>
            <person name="Rast P."/>
            <person name="Oberbeckmann S."/>
            <person name="Bunk B."/>
            <person name="Jeske O."/>
            <person name="Meyerdierks A."/>
            <person name="Storesund J.E."/>
            <person name="Kallscheuer N."/>
            <person name="Luecker S."/>
            <person name="Lage O.M."/>
            <person name="Pohl T."/>
            <person name="Merkel B.J."/>
            <person name="Hornburger P."/>
            <person name="Mueller R.-W."/>
            <person name="Bruemmer F."/>
            <person name="Labrenz M."/>
            <person name="Spormann A.M."/>
            <person name="Op den Camp H."/>
            <person name="Overmann J."/>
            <person name="Amann R."/>
            <person name="Jetten M.S.M."/>
            <person name="Mascher T."/>
            <person name="Medema M.H."/>
            <person name="Devos D.P."/>
            <person name="Kaster A.-K."/>
            <person name="Ovreas L."/>
            <person name="Rohde M."/>
            <person name="Galperin M.Y."/>
            <person name="Jogler C."/>
        </authorList>
    </citation>
    <scope>NUCLEOTIDE SEQUENCE [LARGE SCALE GENOMIC DNA]</scope>
    <source>
        <strain evidence="2 3">K22_7</strain>
    </source>
</reference>
<organism evidence="2 3">
    <name type="scientific">Rubripirellula lacrimiformis</name>
    <dbReference type="NCBI Taxonomy" id="1930273"/>
    <lineage>
        <taxon>Bacteria</taxon>
        <taxon>Pseudomonadati</taxon>
        <taxon>Planctomycetota</taxon>
        <taxon>Planctomycetia</taxon>
        <taxon>Pirellulales</taxon>
        <taxon>Pirellulaceae</taxon>
        <taxon>Rubripirellula</taxon>
    </lineage>
</organism>
<dbReference type="Pfam" id="PF01527">
    <property type="entry name" value="HTH_Tnp_1"/>
    <property type="match status" value="1"/>
</dbReference>
<evidence type="ECO:0000313" key="3">
    <source>
        <dbReference type="Proteomes" id="UP000318538"/>
    </source>
</evidence>
<name>A0A517N861_9BACT</name>
<keyword evidence="3" id="KW-1185">Reference proteome</keyword>
<evidence type="ECO:0000313" key="2">
    <source>
        <dbReference type="EMBL" id="QDT03312.1"/>
    </source>
</evidence>
<dbReference type="Gene3D" id="1.10.10.60">
    <property type="entry name" value="Homeodomain-like"/>
    <property type="match status" value="1"/>
</dbReference>
<gene>
    <name evidence="2" type="ORF">K227x_16940</name>
</gene>
<proteinExistence type="predicted"/>
<feature type="compositionally biased region" description="Low complexity" evidence="1">
    <location>
        <begin position="71"/>
        <end position="82"/>
    </location>
</feature>
<accession>A0A517N861</accession>
<dbReference type="AlphaFoldDB" id="A0A517N861"/>